<reference evidence="8 9" key="1">
    <citation type="journal article" date="2021" name="Nat. Commun.">
        <title>Genetic determinants of endophytism in the Arabidopsis root mycobiome.</title>
        <authorList>
            <person name="Mesny F."/>
            <person name="Miyauchi S."/>
            <person name="Thiergart T."/>
            <person name="Pickel B."/>
            <person name="Atanasova L."/>
            <person name="Karlsson M."/>
            <person name="Huettel B."/>
            <person name="Barry K.W."/>
            <person name="Haridas S."/>
            <person name="Chen C."/>
            <person name="Bauer D."/>
            <person name="Andreopoulos W."/>
            <person name="Pangilinan J."/>
            <person name="LaButti K."/>
            <person name="Riley R."/>
            <person name="Lipzen A."/>
            <person name="Clum A."/>
            <person name="Drula E."/>
            <person name="Henrissat B."/>
            <person name="Kohler A."/>
            <person name="Grigoriev I.V."/>
            <person name="Martin F.M."/>
            <person name="Hacquard S."/>
        </authorList>
    </citation>
    <scope>NUCLEOTIDE SEQUENCE [LARGE SCALE GENOMIC DNA]</scope>
    <source>
        <strain evidence="8 9">MPI-CAGE-CH-0241</strain>
    </source>
</reference>
<keyword evidence="2" id="KW-0862">Zinc</keyword>
<dbReference type="SUPFAM" id="SSF57701">
    <property type="entry name" value="Zn2/Cys6 DNA-binding domain"/>
    <property type="match status" value="1"/>
</dbReference>
<feature type="domain" description="Zn(2)-C6 fungal-type" evidence="7">
    <location>
        <begin position="12"/>
        <end position="40"/>
    </location>
</feature>
<keyword evidence="1" id="KW-0479">Metal-binding</keyword>
<evidence type="ECO:0000256" key="6">
    <source>
        <dbReference type="ARBA" id="ARBA00023242"/>
    </source>
</evidence>
<dbReference type="AlphaFoldDB" id="A0A9P8WDQ3"/>
<dbReference type="GO" id="GO:0008270">
    <property type="term" value="F:zinc ion binding"/>
    <property type="evidence" value="ECO:0007669"/>
    <property type="project" value="InterPro"/>
</dbReference>
<dbReference type="OrthoDB" id="2593732at2759"/>
<keyword evidence="9" id="KW-1185">Reference proteome</keyword>
<evidence type="ECO:0000256" key="5">
    <source>
        <dbReference type="ARBA" id="ARBA00023163"/>
    </source>
</evidence>
<evidence type="ECO:0000313" key="9">
    <source>
        <dbReference type="Proteomes" id="UP000777438"/>
    </source>
</evidence>
<dbReference type="EMBL" id="JAGPYM010000004">
    <property type="protein sequence ID" value="KAH6895984.1"/>
    <property type="molecule type" value="Genomic_DNA"/>
</dbReference>
<dbReference type="Pfam" id="PF00172">
    <property type="entry name" value="Zn_clus"/>
    <property type="match status" value="1"/>
</dbReference>
<organism evidence="8 9">
    <name type="scientific">Thelonectria olida</name>
    <dbReference type="NCBI Taxonomy" id="1576542"/>
    <lineage>
        <taxon>Eukaryota</taxon>
        <taxon>Fungi</taxon>
        <taxon>Dikarya</taxon>
        <taxon>Ascomycota</taxon>
        <taxon>Pezizomycotina</taxon>
        <taxon>Sordariomycetes</taxon>
        <taxon>Hypocreomycetidae</taxon>
        <taxon>Hypocreales</taxon>
        <taxon>Nectriaceae</taxon>
        <taxon>Thelonectria</taxon>
    </lineage>
</organism>
<keyword evidence="3" id="KW-0805">Transcription regulation</keyword>
<dbReference type="InterPro" id="IPR052360">
    <property type="entry name" value="Transcr_Regulatory_Proteins"/>
</dbReference>
<dbReference type="InterPro" id="IPR001138">
    <property type="entry name" value="Zn2Cys6_DnaBD"/>
</dbReference>
<evidence type="ECO:0000256" key="3">
    <source>
        <dbReference type="ARBA" id="ARBA00023015"/>
    </source>
</evidence>
<keyword evidence="5" id="KW-0804">Transcription</keyword>
<dbReference type="PANTHER" id="PTHR36206">
    <property type="entry name" value="ASPERCRYPTIN BIOSYNTHESIS CLUSTER-SPECIFIC TRANSCRIPTION REGULATOR ATNN-RELATED"/>
    <property type="match status" value="1"/>
</dbReference>
<evidence type="ECO:0000256" key="2">
    <source>
        <dbReference type="ARBA" id="ARBA00022833"/>
    </source>
</evidence>
<dbReference type="Gene3D" id="4.10.240.10">
    <property type="entry name" value="Zn(2)-C6 fungal-type DNA-binding domain"/>
    <property type="match status" value="1"/>
</dbReference>
<protein>
    <recommendedName>
        <fullName evidence="7">Zn(2)-C6 fungal-type domain-containing protein</fullName>
    </recommendedName>
</protein>
<proteinExistence type="predicted"/>
<evidence type="ECO:0000259" key="7">
    <source>
        <dbReference type="PROSITE" id="PS50048"/>
    </source>
</evidence>
<dbReference type="InterPro" id="IPR036864">
    <property type="entry name" value="Zn2-C6_fun-type_DNA-bd_sf"/>
</dbReference>
<evidence type="ECO:0000256" key="4">
    <source>
        <dbReference type="ARBA" id="ARBA00023125"/>
    </source>
</evidence>
<dbReference type="Pfam" id="PF11951">
    <property type="entry name" value="Fungal_trans_2"/>
    <property type="match status" value="1"/>
</dbReference>
<keyword evidence="4" id="KW-0238">DNA-binding</keyword>
<sequence length="498" mass="56256">MARLGSTKVKTGCKTCKIRKVKCDETWPQCQRCQKTGRTCDGYQAPPTGSLSWDLLLRPQPSTTPARDSHELRSLAFFHQVVAPVLSGPFDPSFWTHLVAQATHHEPATRHAVLAISSFFETFSETTCVAADNPFAIQHYNRAIKRLLTEPMHDVDSVLTVCVLFICIEFLRGDKEAAINHTRHGIRLLSTKRGPSQLTPVFCYIHLFPLFFGATVTEIPLMVDGPGPGSTFQSMLEAKHSLDVIMARTVWLVRRTEGWQIGATPEEENGPTPAMFEEQRELAESYRAWDGSFARFQARQGTETKKDAASLALRIRWLTCSIWVDNCLKKGEMMYDAYREQGKSMVEMARCALALDEKAGRRKKFMFDMGFSPILHFLALKCRYLHTRVAALALLKGLACPRESLWDAVAMQAVGRKVIEVEHDIELRPEAVRVDNEFSDDEAGLPPEKDRIRGYVLLDRDDFRAKEGVSVYQRPVCLLAFGEDGGLARRHEWVTVYT</sequence>
<dbReference type="CDD" id="cd00067">
    <property type="entry name" value="GAL4"/>
    <property type="match status" value="1"/>
</dbReference>
<dbReference type="SMART" id="SM00066">
    <property type="entry name" value="GAL4"/>
    <property type="match status" value="1"/>
</dbReference>
<dbReference type="GO" id="GO:0003677">
    <property type="term" value="F:DNA binding"/>
    <property type="evidence" value="ECO:0007669"/>
    <property type="project" value="UniProtKB-KW"/>
</dbReference>
<comment type="caution">
    <text evidence="8">The sequence shown here is derived from an EMBL/GenBank/DDBJ whole genome shotgun (WGS) entry which is preliminary data.</text>
</comment>
<dbReference type="Proteomes" id="UP000777438">
    <property type="component" value="Unassembled WGS sequence"/>
</dbReference>
<dbReference type="PANTHER" id="PTHR36206:SF16">
    <property type="entry name" value="TRANSCRIPTION FACTOR DOMAIN-CONTAINING PROTEIN-RELATED"/>
    <property type="match status" value="1"/>
</dbReference>
<keyword evidence="6" id="KW-0539">Nucleus</keyword>
<evidence type="ECO:0000256" key="1">
    <source>
        <dbReference type="ARBA" id="ARBA00022723"/>
    </source>
</evidence>
<dbReference type="PROSITE" id="PS00463">
    <property type="entry name" value="ZN2_CY6_FUNGAL_1"/>
    <property type="match status" value="1"/>
</dbReference>
<dbReference type="InterPro" id="IPR021858">
    <property type="entry name" value="Fun_TF"/>
</dbReference>
<dbReference type="GO" id="GO:0000981">
    <property type="term" value="F:DNA-binding transcription factor activity, RNA polymerase II-specific"/>
    <property type="evidence" value="ECO:0007669"/>
    <property type="project" value="InterPro"/>
</dbReference>
<accession>A0A9P8WDQ3</accession>
<gene>
    <name evidence="8" type="ORF">B0T10DRAFT_479257</name>
</gene>
<name>A0A9P8WDQ3_9HYPO</name>
<evidence type="ECO:0000313" key="8">
    <source>
        <dbReference type="EMBL" id="KAH6895984.1"/>
    </source>
</evidence>
<dbReference type="PROSITE" id="PS50048">
    <property type="entry name" value="ZN2_CY6_FUNGAL_2"/>
    <property type="match status" value="1"/>
</dbReference>